<evidence type="ECO:0000259" key="3">
    <source>
        <dbReference type="PROSITE" id="PS51000"/>
    </source>
</evidence>
<dbReference type="InterPro" id="IPR036388">
    <property type="entry name" value="WH-like_DNA-bd_sf"/>
</dbReference>
<dbReference type="EMBL" id="DXFQ01000048">
    <property type="protein sequence ID" value="HIX19533.1"/>
    <property type="molecule type" value="Genomic_DNA"/>
</dbReference>
<dbReference type="SMART" id="SM00420">
    <property type="entry name" value="HTH_DEOR"/>
    <property type="match status" value="1"/>
</dbReference>
<accession>A0A9D1VAB8</accession>
<comment type="caution">
    <text evidence="4">The sequence shown here is derived from an EMBL/GenBank/DDBJ whole genome shotgun (WGS) entry which is preliminary data.</text>
</comment>
<keyword evidence="1" id="KW-0805">Transcription regulation</keyword>
<evidence type="ECO:0000256" key="1">
    <source>
        <dbReference type="ARBA" id="ARBA00023015"/>
    </source>
</evidence>
<dbReference type="PROSITE" id="PS51000">
    <property type="entry name" value="HTH_DEOR_2"/>
    <property type="match status" value="1"/>
</dbReference>
<dbReference type="Proteomes" id="UP000823964">
    <property type="component" value="Unassembled WGS sequence"/>
</dbReference>
<dbReference type="InterPro" id="IPR050313">
    <property type="entry name" value="Carb_Metab_HTH_regulators"/>
</dbReference>
<dbReference type="PRINTS" id="PR00037">
    <property type="entry name" value="HTHLACR"/>
</dbReference>
<reference evidence="4" key="2">
    <citation type="submission" date="2021-04" db="EMBL/GenBank/DDBJ databases">
        <authorList>
            <person name="Gilroy R."/>
        </authorList>
    </citation>
    <scope>NUCLEOTIDE SEQUENCE</scope>
    <source>
        <strain evidence="4">14975</strain>
    </source>
</reference>
<dbReference type="Gene3D" id="1.10.10.10">
    <property type="entry name" value="Winged helix-like DNA-binding domain superfamily/Winged helix DNA-binding domain"/>
    <property type="match status" value="1"/>
</dbReference>
<dbReference type="InterPro" id="IPR036390">
    <property type="entry name" value="WH_DNA-bd_sf"/>
</dbReference>
<dbReference type="AlphaFoldDB" id="A0A9D1VAB8"/>
<evidence type="ECO:0000313" key="5">
    <source>
        <dbReference type="Proteomes" id="UP000823964"/>
    </source>
</evidence>
<dbReference type="GO" id="GO:0003700">
    <property type="term" value="F:DNA-binding transcription factor activity"/>
    <property type="evidence" value="ECO:0007669"/>
    <property type="project" value="InterPro"/>
</dbReference>
<protein>
    <submittedName>
        <fullName evidence="4">DeoR family transcriptional regulator</fullName>
    </submittedName>
</protein>
<evidence type="ECO:0000313" key="4">
    <source>
        <dbReference type="EMBL" id="HIX19533.1"/>
    </source>
</evidence>
<proteinExistence type="predicted"/>
<dbReference type="Pfam" id="PF08220">
    <property type="entry name" value="HTH_DeoR"/>
    <property type="match status" value="1"/>
</dbReference>
<dbReference type="PANTHER" id="PTHR30363:SF44">
    <property type="entry name" value="AGA OPERON TRANSCRIPTIONAL REPRESSOR-RELATED"/>
    <property type="match status" value="1"/>
</dbReference>
<dbReference type="SMART" id="SM01134">
    <property type="entry name" value="DeoRC"/>
    <property type="match status" value="1"/>
</dbReference>
<gene>
    <name evidence="4" type="ORF">H9862_02890</name>
</gene>
<dbReference type="PANTHER" id="PTHR30363">
    <property type="entry name" value="HTH-TYPE TRANSCRIPTIONAL REGULATOR SRLR-RELATED"/>
    <property type="match status" value="1"/>
</dbReference>
<sequence length="266" mass="28173">MASERRLYILRLLEERGSLRSAELADELGVTDETVRTDLVLMQRQGLLRRVHGGAVYLPPTAQPGEADASRLDMQMAALAAEQLRAGMSLVVDDGPLLLALALQLRERPCRLISAAPDFLAQPVLRRLPHELYCPGGRCDASSGLLLPEHPAEALRCLHPDAALLLPDAVTPQGVGYRSRGRLLWAAAAVASAPLLLIAAPARCLEAEAAASAPFTLALNAELLLTELPLSAPFDGGGATLPARKIAGVPRVSPPLTAGETDEWGS</sequence>
<evidence type="ECO:0000256" key="2">
    <source>
        <dbReference type="ARBA" id="ARBA00023163"/>
    </source>
</evidence>
<feature type="domain" description="HTH deoR-type" evidence="3">
    <location>
        <begin position="2"/>
        <end position="57"/>
    </location>
</feature>
<keyword evidence="2" id="KW-0804">Transcription</keyword>
<dbReference type="InterPro" id="IPR001034">
    <property type="entry name" value="DeoR_HTH"/>
</dbReference>
<organism evidence="4 5">
    <name type="scientific">Candidatus Akkermansia intestinigallinarum</name>
    <dbReference type="NCBI Taxonomy" id="2838431"/>
    <lineage>
        <taxon>Bacteria</taxon>
        <taxon>Pseudomonadati</taxon>
        <taxon>Verrucomicrobiota</taxon>
        <taxon>Verrucomicrobiia</taxon>
        <taxon>Verrucomicrobiales</taxon>
        <taxon>Akkermansiaceae</taxon>
        <taxon>Akkermansia</taxon>
    </lineage>
</organism>
<reference evidence="4" key="1">
    <citation type="journal article" date="2021" name="PeerJ">
        <title>Extensive microbial diversity within the chicken gut microbiome revealed by metagenomics and culture.</title>
        <authorList>
            <person name="Gilroy R."/>
            <person name="Ravi A."/>
            <person name="Getino M."/>
            <person name="Pursley I."/>
            <person name="Horton D.L."/>
            <person name="Alikhan N.F."/>
            <person name="Baker D."/>
            <person name="Gharbi K."/>
            <person name="Hall N."/>
            <person name="Watson M."/>
            <person name="Adriaenssens E.M."/>
            <person name="Foster-Nyarko E."/>
            <person name="Jarju S."/>
            <person name="Secka A."/>
            <person name="Antonio M."/>
            <person name="Oren A."/>
            <person name="Chaudhuri R.R."/>
            <person name="La Ragione R."/>
            <person name="Hildebrand F."/>
            <person name="Pallen M.J."/>
        </authorList>
    </citation>
    <scope>NUCLEOTIDE SEQUENCE</scope>
    <source>
        <strain evidence="4">14975</strain>
    </source>
</reference>
<name>A0A9D1VAB8_9BACT</name>
<dbReference type="SUPFAM" id="SSF46785">
    <property type="entry name" value="Winged helix' DNA-binding domain"/>
    <property type="match status" value="1"/>
</dbReference>